<evidence type="ECO:0000256" key="11">
    <source>
        <dbReference type="ARBA" id="ARBA00022989"/>
    </source>
</evidence>
<dbReference type="Proteomes" id="UP000224006">
    <property type="component" value="Chromosome XIII"/>
</dbReference>
<comment type="pathway">
    <text evidence="3 16">Phospholipid metabolism; CDP-diacylglycerol biosynthesis; CDP-diacylglycerol from sn-glycerol 3-phosphate: step 3/3.</text>
</comment>
<keyword evidence="13 18" id="KW-0472">Membrane</keyword>
<keyword evidence="7" id="KW-0444">Lipid biosynthesis</keyword>
<evidence type="ECO:0000313" key="19">
    <source>
        <dbReference type="EMBL" id="PFH31253.1"/>
    </source>
</evidence>
<dbReference type="GO" id="GO:0004605">
    <property type="term" value="F:phosphatidate cytidylyltransferase activity"/>
    <property type="evidence" value="ECO:0007669"/>
    <property type="project" value="UniProtKB-EC"/>
</dbReference>
<dbReference type="PANTHER" id="PTHR13773:SF8">
    <property type="entry name" value="PHOSPHATIDATE CYTIDYLYLTRANSFERASE, PHOTORECEPTOR-SPECIFIC"/>
    <property type="match status" value="1"/>
</dbReference>
<dbReference type="PANTHER" id="PTHR13773">
    <property type="entry name" value="PHOSPHATIDATE CYTIDYLYLTRANSFERASE"/>
    <property type="match status" value="1"/>
</dbReference>
<feature type="region of interest" description="Disordered" evidence="17">
    <location>
        <begin position="754"/>
        <end position="789"/>
    </location>
</feature>
<dbReference type="GO" id="GO:0005789">
    <property type="term" value="C:endoplasmic reticulum membrane"/>
    <property type="evidence" value="ECO:0007669"/>
    <property type="project" value="TreeGrafter"/>
</dbReference>
<keyword evidence="12" id="KW-0443">Lipid metabolism</keyword>
<comment type="similarity">
    <text evidence="5 16">Belongs to the CDS family.</text>
</comment>
<comment type="pathway">
    <text evidence="4">Lipid metabolism.</text>
</comment>
<comment type="catalytic activity">
    <reaction evidence="1 16">
        <text>a 1,2-diacyl-sn-glycero-3-phosphate + CTP + H(+) = a CDP-1,2-diacyl-sn-glycerol + diphosphate</text>
        <dbReference type="Rhea" id="RHEA:16229"/>
        <dbReference type="ChEBI" id="CHEBI:15378"/>
        <dbReference type="ChEBI" id="CHEBI:33019"/>
        <dbReference type="ChEBI" id="CHEBI:37563"/>
        <dbReference type="ChEBI" id="CHEBI:58332"/>
        <dbReference type="ChEBI" id="CHEBI:58608"/>
        <dbReference type="EC" id="2.7.7.41"/>
    </reaction>
</comment>
<feature type="transmembrane region" description="Helical" evidence="18">
    <location>
        <begin position="428"/>
        <end position="457"/>
    </location>
</feature>
<feature type="compositionally biased region" description="Polar residues" evidence="17">
    <location>
        <begin position="299"/>
        <end position="309"/>
    </location>
</feature>
<dbReference type="GeneID" id="40308179"/>
<name>A0A2A9M6I6_BESBE</name>
<dbReference type="EC" id="2.7.7.41" evidence="6 16"/>
<feature type="transmembrane region" description="Helical" evidence="18">
    <location>
        <begin position="557"/>
        <end position="579"/>
    </location>
</feature>
<comment type="caution">
    <text evidence="19">The sequence shown here is derived from an EMBL/GenBank/DDBJ whole genome shotgun (WGS) entry which is preliminary data.</text>
</comment>
<evidence type="ECO:0000256" key="17">
    <source>
        <dbReference type="SAM" id="MobiDB-lite"/>
    </source>
</evidence>
<feature type="compositionally biased region" description="Basic and acidic residues" evidence="17">
    <location>
        <begin position="948"/>
        <end position="979"/>
    </location>
</feature>
<keyword evidence="9 16" id="KW-0812">Transmembrane</keyword>
<evidence type="ECO:0000256" key="5">
    <source>
        <dbReference type="ARBA" id="ARBA00010185"/>
    </source>
</evidence>
<feature type="region of interest" description="Disordered" evidence="17">
    <location>
        <begin position="938"/>
        <end position="1002"/>
    </location>
</feature>
<organism evidence="19 20">
    <name type="scientific">Besnoitia besnoiti</name>
    <name type="common">Apicomplexan protozoan</name>
    <dbReference type="NCBI Taxonomy" id="94643"/>
    <lineage>
        <taxon>Eukaryota</taxon>
        <taxon>Sar</taxon>
        <taxon>Alveolata</taxon>
        <taxon>Apicomplexa</taxon>
        <taxon>Conoidasida</taxon>
        <taxon>Coccidia</taxon>
        <taxon>Eucoccidiorida</taxon>
        <taxon>Eimeriorina</taxon>
        <taxon>Sarcocystidae</taxon>
        <taxon>Besnoitia</taxon>
    </lineage>
</organism>
<feature type="transmembrane region" description="Helical" evidence="18">
    <location>
        <begin position="478"/>
        <end position="499"/>
    </location>
</feature>
<dbReference type="VEuPathDB" id="ToxoDB:BESB_031270"/>
<feature type="transmembrane region" description="Helical" evidence="18">
    <location>
        <begin position="591"/>
        <end position="610"/>
    </location>
</feature>
<dbReference type="KEGG" id="bbes:BESB_031270"/>
<feature type="region of interest" description="Disordered" evidence="17">
    <location>
        <begin position="1090"/>
        <end position="1110"/>
    </location>
</feature>
<feature type="compositionally biased region" description="Gly residues" evidence="17">
    <location>
        <begin position="377"/>
        <end position="388"/>
    </location>
</feature>
<feature type="transmembrane region" description="Helical" evidence="18">
    <location>
        <begin position="616"/>
        <end position="641"/>
    </location>
</feature>
<evidence type="ECO:0000256" key="12">
    <source>
        <dbReference type="ARBA" id="ARBA00023098"/>
    </source>
</evidence>
<evidence type="ECO:0000256" key="18">
    <source>
        <dbReference type="SAM" id="Phobius"/>
    </source>
</evidence>
<evidence type="ECO:0000256" key="1">
    <source>
        <dbReference type="ARBA" id="ARBA00001698"/>
    </source>
</evidence>
<sequence>MDTPPSPRADVAKEGGWPHSPPPVCGGASTVEVTPKDELEKREGGSPGPRAAFASSSSSSSVSSSMSSPSFGSPQWTYSCAFSSPTSFVPSSSTAASLNFSPLPPQRTSGLVAPALSHTRNPDACCSACGRPLDSKCAGLRRGPCGVAGLPGASPGGAGEASTPPAGVSSCPSGGGLWSLEESEGENTMTEWGLDTEPEGDPHAVGGEAGQSSSSVFPDSHGPADGADQAFCEPIGCRRRDDGQTDAAREDGDEVHGGEDDPLRAGTERRFSDRAGGAELGGGSLAETSACLRPRRRSNQGVSHGTSSRAPGPRWRSRTRHSASSACPSSSLGEFLLKPFRCFGFLAVSESRSRLGSAAGLAGLGVAGVAGKGAGGAGASSSGAGSGRGSASSGHAAPSLAQASSSEVQLEADKPLEKKLETFRVRSLWTIILVLVFFIILSAGHAYSACLVLALVASMYREIIAVKQKREEVRLPDFYLLKWYWFVITILGIGFPAIVRMPWRPWEAVSPLESWSDEAVAAPGPARSAVDSFGEAAPAQSVVPLFPAIRRSLERLLVFHSIVTYSAGFVGLVWFILSLRKGSMRYQFSQLGVMLVALMFIVGQSLMQIANIYSGLVWFILPTSLVIVNDVSAYVCGMLFGRTRLIRLSPKKTVEGFVGASFITLLWAVLTSKQLQHYKVFVCAPRMIDFRPFSMWRDLDCAVPDEFHPRCYDEDIEAFLGLKGWITAPPLEAPTLEDAAAGPGADAVAGLADEQRGAAEPRNDAEGGYGDHRSRQGERDAGRVQAGGAGRGDSLLAAIEEEATPENGDFVSIRREQQAVTSPAGESAPQDGRLVGRPRTAAGAGALSLLAPSSCRFFFSPFQFHSLILGVFAGFFAPFGGFFASGFKRAARIKDFGEIIPGHGGVTDRFDCQILTGMFTHLYYTSFVYNGEAKKRDERRSALPHSQSRSESRPRRGESTREAAEGQRREDAECFDRKAGRSSAASEARTEAKGVPPQLVHEKTCVEPSGGARAAGDAGEAADSTWIDGGIKAATLEREIRSRRSGTSSASSADGRDWEEEVLAAVASMEDEEELERLKARVVARLADLKGKKRRKLAQSRAESTDARRA</sequence>
<comment type="subcellular location">
    <subcellularLocation>
        <location evidence="2">Membrane</location>
        <topology evidence="2">Multi-pass membrane protein</topology>
    </subcellularLocation>
</comment>
<evidence type="ECO:0000256" key="4">
    <source>
        <dbReference type="ARBA" id="ARBA00005189"/>
    </source>
</evidence>
<feature type="transmembrane region" description="Helical" evidence="18">
    <location>
        <begin position="862"/>
        <end position="884"/>
    </location>
</feature>
<evidence type="ECO:0000256" key="13">
    <source>
        <dbReference type="ARBA" id="ARBA00023136"/>
    </source>
</evidence>
<keyword evidence="14" id="KW-0594">Phospholipid biosynthesis</keyword>
<dbReference type="UniPathway" id="UPA00557">
    <property type="reaction ID" value="UER00614"/>
</dbReference>
<keyword evidence="10 16" id="KW-0548">Nucleotidyltransferase</keyword>
<evidence type="ECO:0000256" key="9">
    <source>
        <dbReference type="ARBA" id="ARBA00022692"/>
    </source>
</evidence>
<feature type="region of interest" description="Disordered" evidence="17">
    <location>
        <begin position="148"/>
        <end position="329"/>
    </location>
</feature>
<reference evidence="19 20" key="1">
    <citation type="submission" date="2017-09" db="EMBL/GenBank/DDBJ databases">
        <title>Genome sequencing of Besnoitia besnoiti strain Bb-Ger1.</title>
        <authorList>
            <person name="Schares G."/>
            <person name="Venepally P."/>
            <person name="Lorenzi H.A."/>
        </authorList>
    </citation>
    <scope>NUCLEOTIDE SEQUENCE [LARGE SCALE GENOMIC DNA]</scope>
    <source>
        <strain evidence="19 20">Bb-Ger1</strain>
    </source>
</reference>
<feature type="region of interest" description="Disordered" evidence="17">
    <location>
        <begin position="1"/>
        <end position="74"/>
    </location>
</feature>
<evidence type="ECO:0000256" key="16">
    <source>
        <dbReference type="RuleBase" id="RU003938"/>
    </source>
</evidence>
<evidence type="ECO:0000256" key="3">
    <source>
        <dbReference type="ARBA" id="ARBA00005119"/>
    </source>
</evidence>
<dbReference type="InterPro" id="IPR000374">
    <property type="entry name" value="PC_trans"/>
</dbReference>
<evidence type="ECO:0000256" key="15">
    <source>
        <dbReference type="ARBA" id="ARBA00023264"/>
    </source>
</evidence>
<feature type="region of interest" description="Disordered" evidence="17">
    <location>
        <begin position="1039"/>
        <end position="1058"/>
    </location>
</feature>
<proteinExistence type="inferred from homology"/>
<evidence type="ECO:0000256" key="2">
    <source>
        <dbReference type="ARBA" id="ARBA00004141"/>
    </source>
</evidence>
<gene>
    <name evidence="19" type="ORF">BESB_031270</name>
</gene>
<evidence type="ECO:0000256" key="6">
    <source>
        <dbReference type="ARBA" id="ARBA00012487"/>
    </source>
</evidence>
<dbReference type="STRING" id="94643.A0A2A9M6I6"/>
<dbReference type="PROSITE" id="PS01315">
    <property type="entry name" value="CDS"/>
    <property type="match status" value="1"/>
</dbReference>
<dbReference type="RefSeq" id="XP_029215262.1">
    <property type="nucleotide sequence ID" value="XM_029361795.1"/>
</dbReference>
<keyword evidence="11 18" id="KW-1133">Transmembrane helix</keyword>
<dbReference type="OrthoDB" id="10260889at2759"/>
<evidence type="ECO:0000313" key="20">
    <source>
        <dbReference type="Proteomes" id="UP000224006"/>
    </source>
</evidence>
<evidence type="ECO:0000256" key="7">
    <source>
        <dbReference type="ARBA" id="ARBA00022516"/>
    </source>
</evidence>
<feature type="compositionally biased region" description="Basic and acidic residues" evidence="17">
    <location>
        <begin position="34"/>
        <end position="44"/>
    </location>
</feature>
<feature type="transmembrane region" description="Helical" evidence="18">
    <location>
        <begin position="653"/>
        <end position="670"/>
    </location>
</feature>
<evidence type="ECO:0000256" key="10">
    <source>
        <dbReference type="ARBA" id="ARBA00022695"/>
    </source>
</evidence>
<keyword evidence="8 16" id="KW-0808">Transferase</keyword>
<evidence type="ECO:0000256" key="8">
    <source>
        <dbReference type="ARBA" id="ARBA00022679"/>
    </source>
</evidence>
<dbReference type="EMBL" id="NWUJ01000016">
    <property type="protein sequence ID" value="PFH31253.1"/>
    <property type="molecule type" value="Genomic_DNA"/>
</dbReference>
<accession>A0A2A9M6I6</accession>
<dbReference type="Pfam" id="PF01148">
    <property type="entry name" value="CTP_transf_1"/>
    <property type="match status" value="2"/>
</dbReference>
<protein>
    <recommendedName>
        <fullName evidence="6 16">Phosphatidate cytidylyltransferase</fullName>
        <ecNumber evidence="6 16">2.7.7.41</ecNumber>
    </recommendedName>
</protein>
<evidence type="ECO:0000256" key="14">
    <source>
        <dbReference type="ARBA" id="ARBA00023209"/>
    </source>
</evidence>
<keyword evidence="15" id="KW-1208">Phospholipid metabolism</keyword>
<dbReference type="InterPro" id="IPR016720">
    <property type="entry name" value="PC_Trfase_euk"/>
</dbReference>
<feature type="compositionally biased region" description="Low complexity" evidence="17">
    <location>
        <begin position="48"/>
        <end position="74"/>
    </location>
</feature>
<feature type="compositionally biased region" description="Basic and acidic residues" evidence="17">
    <location>
        <begin position="754"/>
        <end position="782"/>
    </location>
</feature>
<dbReference type="AlphaFoldDB" id="A0A2A9M6I6"/>
<dbReference type="GO" id="GO:0016024">
    <property type="term" value="P:CDP-diacylglycerol biosynthetic process"/>
    <property type="evidence" value="ECO:0007669"/>
    <property type="project" value="UniProtKB-UniPathway"/>
</dbReference>
<keyword evidence="20" id="KW-1185">Reference proteome</keyword>
<feature type="region of interest" description="Disordered" evidence="17">
    <location>
        <begin position="377"/>
        <end position="397"/>
    </location>
</feature>
<feature type="compositionally biased region" description="Basic and acidic residues" evidence="17">
    <location>
        <begin position="236"/>
        <end position="273"/>
    </location>
</feature>
<feature type="region of interest" description="Disordered" evidence="17">
    <location>
        <begin position="806"/>
        <end position="835"/>
    </location>
</feature>